<dbReference type="RefSeq" id="WP_133527684.1">
    <property type="nucleotide sequence ID" value="NZ_SNXO01000004.1"/>
</dbReference>
<evidence type="ECO:0000313" key="2">
    <source>
        <dbReference type="Proteomes" id="UP000295500"/>
    </source>
</evidence>
<dbReference type="PANTHER" id="PTHR34070">
    <property type="entry name" value="ARMADILLO-TYPE FOLD"/>
    <property type="match status" value="1"/>
</dbReference>
<dbReference type="CDD" id="cd06561">
    <property type="entry name" value="AlkD_like"/>
    <property type="match status" value="1"/>
</dbReference>
<proteinExistence type="predicted"/>
<dbReference type="Gene3D" id="1.25.10.90">
    <property type="match status" value="1"/>
</dbReference>
<dbReference type="InterPro" id="IPR016024">
    <property type="entry name" value="ARM-type_fold"/>
</dbReference>
<evidence type="ECO:0000313" key="1">
    <source>
        <dbReference type="EMBL" id="TDP59079.1"/>
    </source>
</evidence>
<name>A0A4R6QCJ0_9FIRM</name>
<reference evidence="1 2" key="1">
    <citation type="submission" date="2019-03" db="EMBL/GenBank/DDBJ databases">
        <title>Genomic Encyclopedia of Type Strains, Phase IV (KMG-IV): sequencing the most valuable type-strain genomes for metagenomic binning, comparative biology and taxonomic classification.</title>
        <authorList>
            <person name="Goeker M."/>
        </authorList>
    </citation>
    <scope>NUCLEOTIDE SEQUENCE [LARGE SCALE GENOMIC DNA]</scope>
    <source>
        <strain evidence="1 2">DSM 28287</strain>
    </source>
</reference>
<dbReference type="AlphaFoldDB" id="A0A4R6QCJ0"/>
<accession>A0A4R6QCJ0</accession>
<gene>
    <name evidence="1" type="ORF">EV211_1049</name>
</gene>
<dbReference type="PANTHER" id="PTHR34070:SF1">
    <property type="entry name" value="DNA ALKYLATION REPAIR PROTEIN"/>
    <property type="match status" value="1"/>
</dbReference>
<dbReference type="OrthoDB" id="9784740at2"/>
<keyword evidence="2" id="KW-1185">Reference proteome</keyword>
<comment type="caution">
    <text evidence="1">The sequence shown here is derived from an EMBL/GenBank/DDBJ whole genome shotgun (WGS) entry which is preliminary data.</text>
</comment>
<dbReference type="EMBL" id="SNXO01000004">
    <property type="protein sequence ID" value="TDP59079.1"/>
    <property type="molecule type" value="Genomic_DNA"/>
</dbReference>
<dbReference type="Pfam" id="PF08713">
    <property type="entry name" value="DNA_alkylation"/>
    <property type="match status" value="1"/>
</dbReference>
<organism evidence="1 2">
    <name type="scientific">Aminicella lysinilytica</name>
    <dbReference type="NCBI Taxonomy" id="433323"/>
    <lineage>
        <taxon>Bacteria</taxon>
        <taxon>Bacillati</taxon>
        <taxon>Bacillota</taxon>
        <taxon>Clostridia</taxon>
        <taxon>Peptostreptococcales</taxon>
        <taxon>Anaerovoracaceae</taxon>
        <taxon>Aminicella</taxon>
    </lineage>
</organism>
<dbReference type="InterPro" id="IPR014825">
    <property type="entry name" value="DNA_alkylation"/>
</dbReference>
<sequence length="232" mass="26949">MNAEIEIRNKLISLAEPEYRDFSSALVPGCGDMLGVRIPIIRGVAKDIAVHRMGIDPIEYLENAEEKYFEETMLKGLIIGELKGDVEVVLAQVAKHIPKVTNWSLCDSFCAGLKITKKNKARVWSFLESYWQSEKPFEIRVAVVMYLDYYIDKEHIEDLFYRFDHINNDDHYVKMAVAWAVSTCFIKSPEETMKYLKSNDLDDETYNMALQKIRDSLRVDKETKEMISTMKR</sequence>
<dbReference type="Proteomes" id="UP000295500">
    <property type="component" value="Unassembled WGS sequence"/>
</dbReference>
<dbReference type="SUPFAM" id="SSF48371">
    <property type="entry name" value="ARM repeat"/>
    <property type="match status" value="1"/>
</dbReference>
<protein>
    <submittedName>
        <fullName evidence="1">3-methyladenine DNA glycosylase AlkD</fullName>
    </submittedName>
</protein>